<feature type="compositionally biased region" description="Basic and acidic residues" evidence="9">
    <location>
        <begin position="281"/>
        <end position="303"/>
    </location>
</feature>
<feature type="compositionally biased region" description="Polar residues" evidence="9">
    <location>
        <begin position="450"/>
        <end position="459"/>
    </location>
</feature>
<evidence type="ECO:0000313" key="11">
    <source>
        <dbReference type="Proteomes" id="UP001500889"/>
    </source>
</evidence>
<evidence type="ECO:0000256" key="4">
    <source>
        <dbReference type="ARBA" id="ARBA00023125"/>
    </source>
</evidence>
<evidence type="ECO:0000256" key="2">
    <source>
        <dbReference type="ARBA" id="ARBA00005249"/>
    </source>
</evidence>
<dbReference type="PANTHER" id="PTHR13011">
    <property type="entry name" value="TFIIF-ALPHA"/>
    <property type="match status" value="1"/>
</dbReference>
<evidence type="ECO:0000256" key="7">
    <source>
        <dbReference type="ARBA" id="ARBA00025232"/>
    </source>
</evidence>
<evidence type="ECO:0000256" key="6">
    <source>
        <dbReference type="ARBA" id="ARBA00023242"/>
    </source>
</evidence>
<keyword evidence="4 8" id="KW-0238">DNA-binding</keyword>
<evidence type="ECO:0000256" key="5">
    <source>
        <dbReference type="ARBA" id="ARBA00023163"/>
    </source>
</evidence>
<feature type="compositionally biased region" description="Acidic residues" evidence="9">
    <location>
        <begin position="375"/>
        <end position="384"/>
    </location>
</feature>
<feature type="compositionally biased region" description="Acidic residues" evidence="9">
    <location>
        <begin position="269"/>
        <end position="280"/>
    </location>
</feature>
<evidence type="ECO:0000256" key="3">
    <source>
        <dbReference type="ARBA" id="ARBA00023015"/>
    </source>
</evidence>
<proteinExistence type="inferred from homology"/>
<feature type="compositionally biased region" description="Low complexity" evidence="9">
    <location>
        <begin position="26"/>
        <end position="36"/>
    </location>
</feature>
<evidence type="ECO:0000313" key="10">
    <source>
        <dbReference type="EMBL" id="BFF90195.1"/>
    </source>
</evidence>
<comment type="function">
    <text evidence="7 8">TFIIF is a general transcription initiation factor that binds to RNA polymerase II and helps to recruit it to the initiation complex in collaboration with TFIIB. It promotes transcription elongation.</text>
</comment>
<dbReference type="GO" id="GO:0003677">
    <property type="term" value="F:DNA binding"/>
    <property type="evidence" value="ECO:0007669"/>
    <property type="project" value="UniProtKB-KW"/>
</dbReference>
<protein>
    <recommendedName>
        <fullName evidence="8">Transcription initiation factor IIF subunit alpha</fullName>
    </recommendedName>
</protein>
<feature type="compositionally biased region" description="Basic residues" evidence="9">
    <location>
        <begin position="1"/>
        <end position="14"/>
    </location>
</feature>
<sequence>MPGKHRKHKKRSSGAKRSEKSKVPTAASDAKASKYSAKAHKNSAKSTKDAKKASKNAVKAPKDAEKTHKDSPNEFVIRVPKVRNQRCVMRFNDNLNVDFNKWRNVKMSRENNKSEDMIEEEQKPTFGAGTSYNSKKTVSDKYRPEAQPWLLQVDGKMGKKFKGFRSGEVGANAAYYVFTQAPDGRFNAYPINEWYTFMPIERFTPLTSEEVEQEFSRREKTINFFNLMLRRRCRDEQEEGDADAAKLSQFASDKGDLKLKITDEVEWMDVADESDTDDEEQEKKREQKNGLEGDANEGKEAKTKAKAKAKAKAKKAVDMKTFFEAFEESDDGDEEGREREYISSSSEDEPDPEEKVRKDLKSVAEEEALLKLLNSDDEEDDEESQTQMYESQESSEDEACKNPDVEEDESSSESDIEPTDSTDSETDLSNGPPRKRVTFNEKEKRLLNAANKSPSSVAGTTKDAKKRKVAVMNSLDLAKPATTPPKRKEDSAQEEQSAFVLCKIDQYGVSEEAVIRYLKRKPMAATELLSRFRTKANTSDSKMRLVETMTKILKKINPVKTTIQGTLYFSIK</sequence>
<dbReference type="GO" id="GO:0005674">
    <property type="term" value="C:transcription factor TFIIF complex"/>
    <property type="evidence" value="ECO:0007669"/>
    <property type="project" value="TreeGrafter"/>
</dbReference>
<keyword evidence="11" id="KW-1185">Reference proteome</keyword>
<comment type="similarity">
    <text evidence="2 8">Belongs to the TFIIF alpha subunit family.</text>
</comment>
<feature type="region of interest" description="Disordered" evidence="9">
    <location>
        <begin position="269"/>
        <end position="494"/>
    </location>
</feature>
<name>A0AAU9EWT0_DROMD</name>
<dbReference type="Proteomes" id="UP001500889">
    <property type="component" value="Chromosome O"/>
</dbReference>
<dbReference type="GO" id="GO:0032968">
    <property type="term" value="P:positive regulation of transcription elongation by RNA polymerase II"/>
    <property type="evidence" value="ECO:0007669"/>
    <property type="project" value="InterPro"/>
</dbReference>
<keyword evidence="5 8" id="KW-0804">Transcription</keyword>
<dbReference type="EMBL" id="AP029263">
    <property type="protein sequence ID" value="BFF90195.1"/>
    <property type="molecule type" value="Genomic_DNA"/>
</dbReference>
<dbReference type="AlphaFoldDB" id="A0AAU9EWT0"/>
<dbReference type="InterPro" id="IPR011039">
    <property type="entry name" value="TFIIF_interaction"/>
</dbReference>
<feature type="compositionally biased region" description="Basic and acidic residues" evidence="9">
    <location>
        <begin position="353"/>
        <end position="364"/>
    </location>
</feature>
<dbReference type="Pfam" id="PF05793">
    <property type="entry name" value="TFIIF_alpha"/>
    <property type="match status" value="1"/>
</dbReference>
<dbReference type="SUPFAM" id="SSF46785">
    <property type="entry name" value="Winged helix' DNA-binding domain"/>
    <property type="match status" value="1"/>
</dbReference>
<comment type="subcellular location">
    <subcellularLocation>
        <location evidence="1 8">Nucleus</location>
    </subcellularLocation>
</comment>
<feature type="region of interest" description="Disordered" evidence="9">
    <location>
        <begin position="1"/>
        <end position="72"/>
    </location>
</feature>
<evidence type="ECO:0000256" key="1">
    <source>
        <dbReference type="ARBA" id="ARBA00004123"/>
    </source>
</evidence>
<dbReference type="SUPFAM" id="SSF50916">
    <property type="entry name" value="Rap30/74 interaction domains"/>
    <property type="match status" value="1"/>
</dbReference>
<dbReference type="InterPro" id="IPR008851">
    <property type="entry name" value="TFIIF-alpha"/>
</dbReference>
<evidence type="ECO:0000256" key="9">
    <source>
        <dbReference type="SAM" id="MobiDB-lite"/>
    </source>
</evidence>
<feature type="compositionally biased region" description="Basic and acidic residues" evidence="9">
    <location>
        <begin position="60"/>
        <end position="72"/>
    </location>
</feature>
<dbReference type="InterPro" id="IPR036388">
    <property type="entry name" value="WH-like_DNA-bd_sf"/>
</dbReference>
<evidence type="ECO:0000256" key="8">
    <source>
        <dbReference type="RuleBase" id="RU366044"/>
    </source>
</evidence>
<reference evidence="10 11" key="1">
    <citation type="submission" date="2024-02" db="EMBL/GenBank/DDBJ databases">
        <title>A chromosome-level genome assembly of Drosophila madeirensis, a fruit fly species endemic to Madeira island.</title>
        <authorList>
            <person name="Tomihara K."/>
            <person name="Llopart A."/>
            <person name="Yamamoto D."/>
        </authorList>
    </citation>
    <scope>NUCLEOTIDE SEQUENCE [LARGE SCALE GENOMIC DNA]</scope>
    <source>
        <strain evidence="10 11">RF1</strain>
    </source>
</reference>
<feature type="compositionally biased region" description="Acidic residues" evidence="9">
    <location>
        <begin position="405"/>
        <end position="426"/>
    </location>
</feature>
<gene>
    <name evidence="10" type="ORF">DMAD_08761</name>
</gene>
<dbReference type="Gene3D" id="1.10.10.10">
    <property type="entry name" value="Winged helix-like DNA-binding domain superfamily/Winged helix DNA-binding domain"/>
    <property type="match status" value="1"/>
</dbReference>
<dbReference type="GO" id="GO:0016251">
    <property type="term" value="F:RNA polymerase II general transcription initiation factor activity"/>
    <property type="evidence" value="ECO:0007669"/>
    <property type="project" value="TreeGrafter"/>
</dbReference>
<feature type="compositionally biased region" description="Acidic residues" evidence="9">
    <location>
        <begin position="325"/>
        <end position="335"/>
    </location>
</feature>
<keyword evidence="6 8" id="KW-0539">Nucleus</keyword>
<dbReference type="InterPro" id="IPR036390">
    <property type="entry name" value="WH_DNA-bd_sf"/>
</dbReference>
<dbReference type="GO" id="GO:0006367">
    <property type="term" value="P:transcription initiation at RNA polymerase II promoter"/>
    <property type="evidence" value="ECO:0007669"/>
    <property type="project" value="InterPro"/>
</dbReference>
<accession>A0AAU9EWT0</accession>
<dbReference type="PANTHER" id="PTHR13011:SF0">
    <property type="entry name" value="GENERAL TRANSCRIPTION FACTOR IIF SUBUNIT 1"/>
    <property type="match status" value="1"/>
</dbReference>
<keyword evidence="3 8" id="KW-0805">Transcription regulation</keyword>
<dbReference type="GO" id="GO:0001096">
    <property type="term" value="F:TFIIF-class transcription factor complex binding"/>
    <property type="evidence" value="ECO:0007669"/>
    <property type="project" value="TreeGrafter"/>
</dbReference>
<feature type="compositionally biased region" description="Basic residues" evidence="9">
    <location>
        <begin position="304"/>
        <end position="314"/>
    </location>
</feature>
<organism evidence="10 11">
    <name type="scientific">Drosophila madeirensis</name>
    <name type="common">Fruit fly</name>
    <dbReference type="NCBI Taxonomy" id="30013"/>
    <lineage>
        <taxon>Eukaryota</taxon>
        <taxon>Metazoa</taxon>
        <taxon>Ecdysozoa</taxon>
        <taxon>Arthropoda</taxon>
        <taxon>Hexapoda</taxon>
        <taxon>Insecta</taxon>
        <taxon>Pterygota</taxon>
        <taxon>Neoptera</taxon>
        <taxon>Endopterygota</taxon>
        <taxon>Diptera</taxon>
        <taxon>Brachycera</taxon>
        <taxon>Muscomorpha</taxon>
        <taxon>Ephydroidea</taxon>
        <taxon>Drosophilidae</taxon>
        <taxon>Drosophila</taxon>
        <taxon>Sophophora</taxon>
    </lineage>
</organism>